<feature type="transmembrane region" description="Helical" evidence="5">
    <location>
        <begin position="55"/>
        <end position="78"/>
    </location>
</feature>
<dbReference type="AlphaFoldDB" id="A0A2U2JF09"/>
<feature type="transmembrane region" description="Helical" evidence="5">
    <location>
        <begin position="157"/>
        <end position="177"/>
    </location>
</feature>
<dbReference type="Pfam" id="PF01758">
    <property type="entry name" value="SBF"/>
    <property type="match status" value="1"/>
</dbReference>
<dbReference type="RefSeq" id="WP_109403835.1">
    <property type="nucleotide sequence ID" value="NZ_QFFG01000001.1"/>
</dbReference>
<protein>
    <submittedName>
        <fullName evidence="6">Symporter</fullName>
    </submittedName>
</protein>
<feature type="transmembrane region" description="Helical" evidence="5">
    <location>
        <begin position="189"/>
        <end position="208"/>
    </location>
</feature>
<organism evidence="6 7">
    <name type="scientific">Polaribacter aquimarinus</name>
    <dbReference type="NCBI Taxonomy" id="2100726"/>
    <lineage>
        <taxon>Bacteria</taxon>
        <taxon>Pseudomonadati</taxon>
        <taxon>Bacteroidota</taxon>
        <taxon>Flavobacteriia</taxon>
        <taxon>Flavobacteriales</taxon>
        <taxon>Flavobacteriaceae</taxon>
    </lineage>
</organism>
<dbReference type="InterPro" id="IPR002657">
    <property type="entry name" value="BilAc:Na_symport/Acr3"/>
</dbReference>
<dbReference type="OrthoDB" id="9806785at2"/>
<keyword evidence="4 5" id="KW-0472">Membrane</keyword>
<name>A0A2U2JF09_9FLAO</name>
<comment type="caution">
    <text evidence="6">The sequence shown here is derived from an EMBL/GenBank/DDBJ whole genome shotgun (WGS) entry which is preliminary data.</text>
</comment>
<evidence type="ECO:0000256" key="2">
    <source>
        <dbReference type="ARBA" id="ARBA00022692"/>
    </source>
</evidence>
<dbReference type="EMBL" id="QFFG01000001">
    <property type="protein sequence ID" value="PWG06928.1"/>
    <property type="molecule type" value="Genomic_DNA"/>
</dbReference>
<dbReference type="InterPro" id="IPR038770">
    <property type="entry name" value="Na+/solute_symporter_sf"/>
</dbReference>
<dbReference type="GO" id="GO:0016020">
    <property type="term" value="C:membrane"/>
    <property type="evidence" value="ECO:0007669"/>
    <property type="project" value="UniProtKB-SubCell"/>
</dbReference>
<feature type="transmembrane region" description="Helical" evidence="5">
    <location>
        <begin position="84"/>
        <end position="103"/>
    </location>
</feature>
<dbReference type="Proteomes" id="UP000245670">
    <property type="component" value="Unassembled WGS sequence"/>
</dbReference>
<dbReference type="PANTHER" id="PTHR10361:SF28">
    <property type="entry name" value="P3 PROTEIN-RELATED"/>
    <property type="match status" value="1"/>
</dbReference>
<accession>A0A2U2JF09</accession>
<feature type="transmembrane region" description="Helical" evidence="5">
    <location>
        <begin position="220"/>
        <end position="242"/>
    </location>
</feature>
<evidence type="ECO:0000313" key="6">
    <source>
        <dbReference type="EMBL" id="PWG06928.1"/>
    </source>
</evidence>
<feature type="transmembrane region" description="Helical" evidence="5">
    <location>
        <begin position="115"/>
        <end position="137"/>
    </location>
</feature>
<evidence type="ECO:0000256" key="5">
    <source>
        <dbReference type="SAM" id="Phobius"/>
    </source>
</evidence>
<evidence type="ECO:0000256" key="4">
    <source>
        <dbReference type="ARBA" id="ARBA00023136"/>
    </source>
</evidence>
<dbReference type="PANTHER" id="PTHR10361">
    <property type="entry name" value="SODIUM-BILE ACID COTRANSPORTER"/>
    <property type="match status" value="1"/>
</dbReference>
<sequence>MLLKISPYIDIDDIKINFDTEGLWVLNIAIAIIMFGVALGITTDDFKRLFKNPKIVFVGVLSQFFLLPAATFLAILILKPHPSFALGMMMIAACPGGNVSNFFSKMAGGNAALSVSLTAFATLICIFMTPFNLQFWGSLYEPTNDILKTVSLNPYDLFKLVSLILGIPLILGMLIKNYHSEMAGKIEKVLKPLSMLVFIALIFIAFSQNLDVFVNHIHHVLFLVIFHNIFAFILGFYTARIFGLDKKDRKTIAIETGIQNGGLGLLLIFGFFEGLGGMALLAAFWGIWDVFSGMALATYWGNKAKNEAKIAISNSDK</sequence>
<keyword evidence="7" id="KW-1185">Reference proteome</keyword>
<proteinExistence type="predicted"/>
<dbReference type="InterPro" id="IPR004710">
    <property type="entry name" value="Bilac:Na_transpt"/>
</dbReference>
<gene>
    <name evidence="6" type="ORF">DIS07_00495</name>
</gene>
<keyword evidence="2 5" id="KW-0812">Transmembrane</keyword>
<evidence type="ECO:0000256" key="3">
    <source>
        <dbReference type="ARBA" id="ARBA00022989"/>
    </source>
</evidence>
<feature type="transmembrane region" description="Helical" evidence="5">
    <location>
        <begin position="23"/>
        <end position="43"/>
    </location>
</feature>
<comment type="subcellular location">
    <subcellularLocation>
        <location evidence="1">Membrane</location>
        <topology evidence="1">Multi-pass membrane protein</topology>
    </subcellularLocation>
</comment>
<keyword evidence="3 5" id="KW-1133">Transmembrane helix</keyword>
<dbReference type="Gene3D" id="1.20.1530.20">
    <property type="match status" value="1"/>
</dbReference>
<feature type="transmembrane region" description="Helical" evidence="5">
    <location>
        <begin position="263"/>
        <end position="288"/>
    </location>
</feature>
<evidence type="ECO:0000256" key="1">
    <source>
        <dbReference type="ARBA" id="ARBA00004141"/>
    </source>
</evidence>
<reference evidence="6 7" key="1">
    <citation type="submission" date="2018-05" db="EMBL/GenBank/DDBJ databases">
        <title>Polaribacter aquimarinus sp. nov., isolated from sediment in a sediment of sea.</title>
        <authorList>
            <person name="Lu D."/>
        </authorList>
    </citation>
    <scope>NUCLEOTIDE SEQUENCE [LARGE SCALE GENOMIC DNA]</scope>
    <source>
        <strain evidence="6 7">ZY113</strain>
    </source>
</reference>
<evidence type="ECO:0000313" key="7">
    <source>
        <dbReference type="Proteomes" id="UP000245670"/>
    </source>
</evidence>